<feature type="transmembrane region" description="Helical" evidence="1">
    <location>
        <begin position="21"/>
        <end position="48"/>
    </location>
</feature>
<comment type="caution">
    <text evidence="2">The sequence shown here is derived from an EMBL/GenBank/DDBJ whole genome shotgun (WGS) entry which is preliminary data.</text>
</comment>
<dbReference type="AlphaFoldDB" id="A0A0G0BGR6"/>
<dbReference type="Proteomes" id="UP000034934">
    <property type="component" value="Unassembled WGS sequence"/>
</dbReference>
<proteinExistence type="predicted"/>
<keyword evidence="1" id="KW-1133">Transmembrane helix</keyword>
<reference evidence="2 3" key="1">
    <citation type="journal article" date="2015" name="Nature">
        <title>rRNA introns, odd ribosomes, and small enigmatic genomes across a large radiation of phyla.</title>
        <authorList>
            <person name="Brown C.T."/>
            <person name="Hug L.A."/>
            <person name="Thomas B.C."/>
            <person name="Sharon I."/>
            <person name="Castelle C.J."/>
            <person name="Singh A."/>
            <person name="Wilkins M.J."/>
            <person name="Williams K.H."/>
            <person name="Banfield J.F."/>
        </authorList>
    </citation>
    <scope>NUCLEOTIDE SEQUENCE [LARGE SCALE GENOMIC DNA]</scope>
</reference>
<organism evidence="2 3">
    <name type="scientific">Candidatus Nomurabacteria bacterium GW2011_GWF1_31_48</name>
    <dbReference type="NCBI Taxonomy" id="1618767"/>
    <lineage>
        <taxon>Bacteria</taxon>
        <taxon>Candidatus Nomuraibacteriota</taxon>
    </lineage>
</organism>
<accession>A0A0G0BGR6</accession>
<evidence type="ECO:0000256" key="1">
    <source>
        <dbReference type="SAM" id="Phobius"/>
    </source>
</evidence>
<evidence type="ECO:0000313" key="3">
    <source>
        <dbReference type="Proteomes" id="UP000034934"/>
    </source>
</evidence>
<evidence type="ECO:0000313" key="2">
    <source>
        <dbReference type="EMBL" id="KKP30237.1"/>
    </source>
</evidence>
<dbReference type="PROSITE" id="PS00409">
    <property type="entry name" value="PROKAR_NTER_METHYL"/>
    <property type="match status" value="1"/>
</dbReference>
<dbReference type="NCBIfam" id="TIGR02532">
    <property type="entry name" value="IV_pilin_GFxxxE"/>
    <property type="match status" value="1"/>
</dbReference>
<protein>
    <submittedName>
        <fullName evidence="2">Type 4 fimbrial biogenesis protein PilV</fullName>
    </submittedName>
</protein>
<name>A0A0G0BGR6_9BACT</name>
<dbReference type="Pfam" id="PF07963">
    <property type="entry name" value="N_methyl"/>
    <property type="match status" value="1"/>
</dbReference>
<keyword evidence="1" id="KW-0812">Transmembrane</keyword>
<dbReference type="EMBL" id="LBOG01000003">
    <property type="protein sequence ID" value="KKP30237.1"/>
    <property type="molecule type" value="Genomic_DNA"/>
</dbReference>
<gene>
    <name evidence="2" type="ORF">UR19_C0003G0073</name>
</gene>
<keyword evidence="1" id="KW-0472">Membrane</keyword>
<dbReference type="InterPro" id="IPR012902">
    <property type="entry name" value="N_methyl_site"/>
</dbReference>
<sequence length="196" mass="21977">MQKDKIKKNKAFTQQDFLKKVSGGFTLVETLVAIAIFTISLISLMSILGSSISNTRFANNKNIAGYLAQEGIEYIRNMRDTYALTGVNNAWGNFRTKLVSCNSSGGECGFNTSLYIPLDSNFIEKCTSDPDICKVYLDNGNYNTNLTGSDSGFTRKIWVNVIDQDKEIKIYSEVEWTQGSGTYNVTFSENLFNWIK</sequence>